<dbReference type="InterPro" id="IPR013647">
    <property type="entry name" value="OligopepF_N_dom"/>
</dbReference>
<accession>A0ABQ8U6J3</accession>
<dbReference type="SUPFAM" id="SSF55486">
    <property type="entry name" value="Metalloproteases ('zincins'), catalytic domain"/>
    <property type="match status" value="2"/>
</dbReference>
<name>A0ABQ8U6J3_9EUKA</name>
<comment type="caution">
    <text evidence="2">The sequence shown here is derived from an EMBL/GenBank/DDBJ whole genome shotgun (WGS) entry which is preliminary data.</text>
</comment>
<evidence type="ECO:0000313" key="3">
    <source>
        <dbReference type="Proteomes" id="UP001141327"/>
    </source>
</evidence>
<sequence length="602" mass="67478">MSALVTVKRPSNVAPVDRNEHEFLVTPIGLPSRDTIPTRLRWDLSAFMDPREFGSRLSEIDPLVSEILRFKGHLHEGASLIADCLDLEDRIARLLRAVTSYSSLISDEDRRNHTTLAMTDLATAKATSAMANLTWIRPEILAIEPGVLATYRQDPVLLPWSRNLELILRAAGHTLPASEEAILSAASDALSDFFKTYEQLTNADLKWPSVANDRNEQVQITDSNFYLFLETQNRTIRRQAWRALLTTNEQFKNTFASCLDGHLKAECLNARLHNYSSALEQSLDQHCRQAPLAAAYSPCLHYNISSHLTQIFNHRPFCWTLQSLPHAQFPLPHNRSHFTPPDLPYAPCCCSNAVPACAHNISRFPYHLFHTGATCWRPQDNLHLSVYEALTSAVHRALPQFYRYLNLRQAALGLHSLNMYDLYVPLVPGPSPRVSWDEAVEWVLEAVRPLGDEYHDIAKKGLTEGADEKDATIMIIQLSLLKQSGNDSHPYMSRASLSAQWRHRGLPDDSHPYILLDFTVYRTAPLLSWVAASGGSYDSHPYILLDFTVHRTSPLMGGSGGSYDSHPYILLNFAGNLKSVFTLAHELGPAPAIPLEARAPPD</sequence>
<dbReference type="EMBL" id="JAPMOS010000189">
    <property type="protein sequence ID" value="KAJ4454056.1"/>
    <property type="molecule type" value="Genomic_DNA"/>
</dbReference>
<dbReference type="Gene3D" id="1.10.1370.20">
    <property type="entry name" value="Oligoendopeptidase f, C-terminal domain"/>
    <property type="match status" value="1"/>
</dbReference>
<dbReference type="Gene3D" id="1.10.287.830">
    <property type="entry name" value="putative peptidase helix hairpin domain like"/>
    <property type="match status" value="1"/>
</dbReference>
<protein>
    <submittedName>
        <fullName evidence="2">Oligoendopeptidase F</fullName>
    </submittedName>
</protein>
<proteinExistence type="predicted"/>
<gene>
    <name evidence="2" type="ORF">PAPYR_11329</name>
</gene>
<dbReference type="Gene3D" id="1.10.1370.30">
    <property type="match status" value="1"/>
</dbReference>
<reference evidence="2" key="1">
    <citation type="journal article" date="2022" name="bioRxiv">
        <title>Genomics of Preaxostyla Flagellates Illuminates Evolutionary Transitions and the Path Towards Mitochondrial Loss.</title>
        <authorList>
            <person name="Novak L.V.F."/>
            <person name="Treitli S.C."/>
            <person name="Pyrih J."/>
            <person name="Halakuc P."/>
            <person name="Pipaliya S.V."/>
            <person name="Vacek V."/>
            <person name="Brzon O."/>
            <person name="Soukal P."/>
            <person name="Eme L."/>
            <person name="Dacks J.B."/>
            <person name="Karnkowska A."/>
            <person name="Elias M."/>
            <person name="Hampl V."/>
        </authorList>
    </citation>
    <scope>NUCLEOTIDE SEQUENCE</scope>
    <source>
        <strain evidence="2">RCP-MX</strain>
    </source>
</reference>
<organism evidence="2 3">
    <name type="scientific">Paratrimastix pyriformis</name>
    <dbReference type="NCBI Taxonomy" id="342808"/>
    <lineage>
        <taxon>Eukaryota</taxon>
        <taxon>Metamonada</taxon>
        <taxon>Preaxostyla</taxon>
        <taxon>Paratrimastigidae</taxon>
        <taxon>Paratrimastix</taxon>
    </lineage>
</organism>
<dbReference type="Gene3D" id="1.20.140.70">
    <property type="entry name" value="Oligopeptidase f, N-terminal domain"/>
    <property type="match status" value="1"/>
</dbReference>
<dbReference type="InterPro" id="IPR042088">
    <property type="entry name" value="OligoPept_F_C"/>
</dbReference>
<dbReference type="Pfam" id="PF08439">
    <property type="entry name" value="Peptidase_M3_N"/>
    <property type="match status" value="1"/>
</dbReference>
<dbReference type="Proteomes" id="UP001141327">
    <property type="component" value="Unassembled WGS sequence"/>
</dbReference>
<evidence type="ECO:0000313" key="2">
    <source>
        <dbReference type="EMBL" id="KAJ4454056.1"/>
    </source>
</evidence>
<evidence type="ECO:0000259" key="1">
    <source>
        <dbReference type="Pfam" id="PF08439"/>
    </source>
</evidence>
<keyword evidence="3" id="KW-1185">Reference proteome</keyword>
<feature type="domain" description="Oligopeptidase F N-terminal" evidence="1">
    <location>
        <begin position="139"/>
        <end position="206"/>
    </location>
</feature>